<evidence type="ECO:0000313" key="2">
    <source>
        <dbReference type="EMBL" id="CAF1424213.1"/>
    </source>
</evidence>
<keyword evidence="1" id="KW-0472">Membrane</keyword>
<organism evidence="2 3">
    <name type="scientific">Adineta steineri</name>
    <dbReference type="NCBI Taxonomy" id="433720"/>
    <lineage>
        <taxon>Eukaryota</taxon>
        <taxon>Metazoa</taxon>
        <taxon>Spiralia</taxon>
        <taxon>Gnathifera</taxon>
        <taxon>Rotifera</taxon>
        <taxon>Eurotatoria</taxon>
        <taxon>Bdelloidea</taxon>
        <taxon>Adinetida</taxon>
        <taxon>Adinetidae</taxon>
        <taxon>Adineta</taxon>
    </lineage>
</organism>
<reference evidence="2" key="1">
    <citation type="submission" date="2021-02" db="EMBL/GenBank/DDBJ databases">
        <authorList>
            <person name="Nowell W R."/>
        </authorList>
    </citation>
    <scope>NUCLEOTIDE SEQUENCE</scope>
</reference>
<name>A0A815MTM7_9BILA</name>
<comment type="caution">
    <text evidence="2">The sequence shown here is derived from an EMBL/GenBank/DDBJ whole genome shotgun (WGS) entry which is preliminary data.</text>
</comment>
<keyword evidence="1" id="KW-0812">Transmembrane</keyword>
<protein>
    <submittedName>
        <fullName evidence="2">Uncharacterized protein</fullName>
    </submittedName>
</protein>
<keyword evidence="1" id="KW-1133">Transmembrane helix</keyword>
<evidence type="ECO:0000313" key="3">
    <source>
        <dbReference type="Proteomes" id="UP000663860"/>
    </source>
</evidence>
<sequence>MHTNNRVEPDESVEVRRNRTSFGSLYDHFRKRKLIWTVLAVICIVLVVTVVTTTSPSTTTTITARKSSPISGMILLELVSSQILPMRLSLTHLLKLFLVTLM</sequence>
<dbReference type="Proteomes" id="UP000663860">
    <property type="component" value="Unassembled WGS sequence"/>
</dbReference>
<accession>A0A815MTM7</accession>
<gene>
    <name evidence="2" type="ORF">IZO911_LOCUS40858</name>
</gene>
<evidence type="ECO:0000256" key="1">
    <source>
        <dbReference type="SAM" id="Phobius"/>
    </source>
</evidence>
<feature type="transmembrane region" description="Helical" evidence="1">
    <location>
        <begin position="34"/>
        <end position="54"/>
    </location>
</feature>
<proteinExistence type="predicted"/>
<dbReference type="EMBL" id="CAJNOE010001450">
    <property type="protein sequence ID" value="CAF1424213.1"/>
    <property type="molecule type" value="Genomic_DNA"/>
</dbReference>
<dbReference type="AlphaFoldDB" id="A0A815MTM7"/>